<keyword evidence="1" id="KW-0812">Transmembrane</keyword>
<dbReference type="Proteomes" id="UP001595823">
    <property type="component" value="Unassembled WGS sequence"/>
</dbReference>
<feature type="transmembrane region" description="Helical" evidence="1">
    <location>
        <begin position="30"/>
        <end position="49"/>
    </location>
</feature>
<reference evidence="3" key="1">
    <citation type="journal article" date="2019" name="Int. J. Syst. Evol. Microbiol.">
        <title>The Global Catalogue of Microorganisms (GCM) 10K type strain sequencing project: providing services to taxonomists for standard genome sequencing and annotation.</title>
        <authorList>
            <consortium name="The Broad Institute Genomics Platform"/>
            <consortium name="The Broad Institute Genome Sequencing Center for Infectious Disease"/>
            <person name="Wu L."/>
            <person name="Ma J."/>
        </authorList>
    </citation>
    <scope>NUCLEOTIDE SEQUENCE [LARGE SCALE GENOMIC DNA]</scope>
    <source>
        <strain evidence="3">IBRC-M 10908</strain>
    </source>
</reference>
<protein>
    <submittedName>
        <fullName evidence="2">Uncharacterized protein</fullName>
    </submittedName>
</protein>
<accession>A0ABV8U3U2</accession>
<name>A0ABV8U3U2_9ACTN</name>
<feature type="transmembrane region" description="Helical" evidence="1">
    <location>
        <begin position="88"/>
        <end position="104"/>
    </location>
</feature>
<organism evidence="2 3">
    <name type="scientific">Salininema proteolyticum</name>
    <dbReference type="NCBI Taxonomy" id="1607685"/>
    <lineage>
        <taxon>Bacteria</taxon>
        <taxon>Bacillati</taxon>
        <taxon>Actinomycetota</taxon>
        <taxon>Actinomycetes</taxon>
        <taxon>Glycomycetales</taxon>
        <taxon>Glycomycetaceae</taxon>
        <taxon>Salininema</taxon>
    </lineage>
</organism>
<evidence type="ECO:0000313" key="2">
    <source>
        <dbReference type="EMBL" id="MFC4337414.1"/>
    </source>
</evidence>
<feature type="transmembrane region" description="Helical" evidence="1">
    <location>
        <begin position="55"/>
        <end position="76"/>
    </location>
</feature>
<evidence type="ECO:0000256" key="1">
    <source>
        <dbReference type="SAM" id="Phobius"/>
    </source>
</evidence>
<proteinExistence type="predicted"/>
<gene>
    <name evidence="2" type="ORF">ACFPET_19635</name>
</gene>
<feature type="transmembrane region" description="Helical" evidence="1">
    <location>
        <begin position="110"/>
        <end position="132"/>
    </location>
</feature>
<dbReference type="RefSeq" id="WP_380624386.1">
    <property type="nucleotide sequence ID" value="NZ_JBHSDK010000030.1"/>
</dbReference>
<keyword evidence="1" id="KW-0472">Membrane</keyword>
<sequence length="135" mass="14556">MERELTPREQLAAVESAPVLVKGPARKVKAAHLLGLVALYPVYVAAFGVEMTAPVAWGLFALATVVHLIVLSVGVHDSGRRTTTKVEYFAYHLTLVQGPLPAVMRDTAFGVVPSGMLIALIPSAVYALYCGLRWR</sequence>
<evidence type="ECO:0000313" key="3">
    <source>
        <dbReference type="Proteomes" id="UP001595823"/>
    </source>
</evidence>
<comment type="caution">
    <text evidence="2">The sequence shown here is derived from an EMBL/GenBank/DDBJ whole genome shotgun (WGS) entry which is preliminary data.</text>
</comment>
<keyword evidence="3" id="KW-1185">Reference proteome</keyword>
<dbReference type="EMBL" id="JBHSDK010000030">
    <property type="protein sequence ID" value="MFC4337414.1"/>
    <property type="molecule type" value="Genomic_DNA"/>
</dbReference>
<keyword evidence="1" id="KW-1133">Transmembrane helix</keyword>